<evidence type="ECO:0000256" key="4">
    <source>
        <dbReference type="ARBA" id="ARBA00022490"/>
    </source>
</evidence>
<keyword evidence="5 8" id="KW-0808">Transferase</keyword>
<comment type="catalytic activity">
    <reaction evidence="8">
        <text>N(2)-acetyl-L-ornithine + L-glutamate = N-acetyl-L-glutamate + L-ornithine</text>
        <dbReference type="Rhea" id="RHEA:15349"/>
        <dbReference type="ChEBI" id="CHEBI:29985"/>
        <dbReference type="ChEBI" id="CHEBI:44337"/>
        <dbReference type="ChEBI" id="CHEBI:46911"/>
        <dbReference type="ChEBI" id="CHEBI:57805"/>
        <dbReference type="EC" id="2.3.1.35"/>
    </reaction>
</comment>
<comment type="subunit">
    <text evidence="3 8">Heterotetramer of two alpha and two beta chains.</text>
</comment>
<dbReference type="GO" id="GO:0004358">
    <property type="term" value="F:L-glutamate N-acetyltransferase activity, acting on acetyl-L-ornithine as donor"/>
    <property type="evidence" value="ECO:0007669"/>
    <property type="project" value="UniProtKB-UniRule"/>
</dbReference>
<comment type="subcellular location">
    <subcellularLocation>
        <location evidence="1 8">Cytoplasm</location>
    </subcellularLocation>
</comment>
<evidence type="ECO:0000256" key="2">
    <source>
        <dbReference type="ARBA" id="ARBA00006774"/>
    </source>
</evidence>
<keyword evidence="8" id="KW-0055">Arginine biosynthesis</keyword>
<protein>
    <recommendedName>
        <fullName evidence="8">Arginine biosynthesis bifunctional protein ArgJ</fullName>
    </recommendedName>
    <domain>
        <recommendedName>
            <fullName evidence="8">Glutamate N-acetyltransferase</fullName>
            <ecNumber evidence="8">2.3.1.35</ecNumber>
        </recommendedName>
        <alternativeName>
            <fullName evidence="8">Ornithine acetyltransferase</fullName>
            <shortName evidence="8">OATase</shortName>
        </alternativeName>
        <alternativeName>
            <fullName evidence="8">Ornithine transacetylase</fullName>
        </alternativeName>
    </domain>
    <domain>
        <recommendedName>
            <fullName evidence="8">Amino-acid acetyltransferase</fullName>
            <ecNumber evidence="8">2.3.1.1</ecNumber>
        </recommendedName>
        <alternativeName>
            <fullName evidence="8">N-acetylglutamate synthase</fullName>
            <shortName evidence="8">AGSase</shortName>
        </alternativeName>
    </domain>
    <component>
        <recommendedName>
            <fullName evidence="8">Arginine biosynthesis bifunctional protein ArgJ alpha chain</fullName>
        </recommendedName>
    </component>
    <component>
        <recommendedName>
            <fullName evidence="8">Arginine biosynthesis bifunctional protein ArgJ beta chain</fullName>
        </recommendedName>
    </component>
</protein>
<dbReference type="CDD" id="cd02152">
    <property type="entry name" value="OAT"/>
    <property type="match status" value="1"/>
</dbReference>
<dbReference type="PANTHER" id="PTHR23100">
    <property type="entry name" value="ARGININE BIOSYNTHESIS BIFUNCTIONAL PROTEIN ARGJ"/>
    <property type="match status" value="1"/>
</dbReference>
<keyword evidence="4 8" id="KW-0963">Cytoplasm</keyword>
<evidence type="ECO:0000256" key="6">
    <source>
        <dbReference type="ARBA" id="ARBA00022813"/>
    </source>
</evidence>
<feature type="chain" id="PRO_5023336861" description="Arginine biosynthesis bifunctional protein ArgJ beta chain" evidence="8">
    <location>
        <begin position="186"/>
        <end position="393"/>
    </location>
</feature>
<dbReference type="InterPro" id="IPR042195">
    <property type="entry name" value="ArgJ_beta_C"/>
</dbReference>
<dbReference type="EC" id="2.3.1.1" evidence="8"/>
<dbReference type="OrthoDB" id="9804242at2"/>
<dbReference type="HAMAP" id="MF_01106">
    <property type="entry name" value="ArgJ"/>
    <property type="match status" value="1"/>
</dbReference>
<dbReference type="GO" id="GO:0005737">
    <property type="term" value="C:cytoplasm"/>
    <property type="evidence" value="ECO:0007669"/>
    <property type="project" value="UniProtKB-SubCell"/>
</dbReference>
<dbReference type="Gene3D" id="3.60.70.12">
    <property type="entry name" value="L-amino peptidase D-ALA esterase/amidase"/>
    <property type="match status" value="1"/>
</dbReference>
<comment type="similarity">
    <text evidence="2 8">Belongs to the ArgJ family.</text>
</comment>
<feature type="binding site" evidence="8">
    <location>
        <position position="152"/>
    </location>
    <ligand>
        <name>substrate</name>
    </ligand>
</feature>
<dbReference type="EMBL" id="QZVS01000079">
    <property type="protein sequence ID" value="RJT88855.1"/>
    <property type="molecule type" value="Genomic_DNA"/>
</dbReference>
<evidence type="ECO:0000313" key="10">
    <source>
        <dbReference type="Proteomes" id="UP000272015"/>
    </source>
</evidence>
<feature type="binding site" evidence="8">
    <location>
        <position position="266"/>
    </location>
    <ligand>
        <name>substrate</name>
    </ligand>
</feature>
<feature type="binding site" evidence="8">
    <location>
        <position position="186"/>
    </location>
    <ligand>
        <name>substrate</name>
    </ligand>
</feature>
<dbReference type="GO" id="GO:0006526">
    <property type="term" value="P:L-arginine biosynthetic process"/>
    <property type="evidence" value="ECO:0007669"/>
    <property type="project" value="UniProtKB-UniRule"/>
</dbReference>
<organism evidence="9 10">
    <name type="scientific">Cryobacterium melibiosiphilum</name>
    <dbReference type="NCBI Taxonomy" id="995039"/>
    <lineage>
        <taxon>Bacteria</taxon>
        <taxon>Bacillati</taxon>
        <taxon>Actinomycetota</taxon>
        <taxon>Actinomycetes</taxon>
        <taxon>Micrococcales</taxon>
        <taxon>Microbacteriaceae</taxon>
        <taxon>Cryobacterium</taxon>
    </lineage>
</organism>
<keyword evidence="8" id="KW-0028">Amino-acid biosynthesis</keyword>
<comment type="catalytic activity">
    <reaction evidence="8">
        <text>L-glutamate + acetyl-CoA = N-acetyl-L-glutamate + CoA + H(+)</text>
        <dbReference type="Rhea" id="RHEA:24292"/>
        <dbReference type="ChEBI" id="CHEBI:15378"/>
        <dbReference type="ChEBI" id="CHEBI:29985"/>
        <dbReference type="ChEBI" id="CHEBI:44337"/>
        <dbReference type="ChEBI" id="CHEBI:57287"/>
        <dbReference type="ChEBI" id="CHEBI:57288"/>
        <dbReference type="EC" id="2.3.1.1"/>
    </reaction>
</comment>
<feature type="binding site" evidence="8">
    <location>
        <position position="175"/>
    </location>
    <ligand>
        <name>substrate</name>
    </ligand>
</feature>
<evidence type="ECO:0000256" key="5">
    <source>
        <dbReference type="ARBA" id="ARBA00022679"/>
    </source>
</evidence>
<dbReference type="Gene3D" id="3.10.20.340">
    <property type="entry name" value="ArgJ beta chain, C-terminal domain"/>
    <property type="match status" value="1"/>
</dbReference>
<feature type="site" description="Involved in the stabilization of negative charge on the oxyanion by the formation of the oxyanion hole" evidence="8">
    <location>
        <position position="109"/>
    </location>
</feature>
<dbReference type="NCBIfam" id="NF003802">
    <property type="entry name" value="PRK05388.1"/>
    <property type="match status" value="1"/>
</dbReference>
<gene>
    <name evidence="8 9" type="primary">argJ</name>
    <name evidence="9" type="ORF">D6T64_08705</name>
</gene>
<feature type="site" description="Involved in the stabilization of negative charge on the oxyanion by the formation of the oxyanion hole" evidence="8">
    <location>
        <position position="110"/>
    </location>
</feature>
<proteinExistence type="inferred from homology"/>
<keyword evidence="10" id="KW-1185">Reference proteome</keyword>
<dbReference type="GO" id="GO:0006592">
    <property type="term" value="P:ornithine biosynthetic process"/>
    <property type="evidence" value="ECO:0007669"/>
    <property type="project" value="TreeGrafter"/>
</dbReference>
<sequence>MSVTAAAGFAAAGVTAGLKKSGGLDLAVVQNLGPLTSAASVFTMNRCQANPVIWSKQVMTDGVVSAIVLNSGGANCYTGSIGFQTTHATAEAVAAQLNVSSGDVLVCSTGLIGEQLNLGLVTAGIFDAGRALKTAESTGPEAGLAAAQAIMTTDTRPKLSEHRSPAGWTLGGMAKGAGMLAPGLATMLVVITTDAVLTSPQLDTALRHATAVTFDRLDSDGCMSTNDTVTLLGSGASDIEADEAEFTAALVALCADLTLQLQGDAEGSGHDVAIEVRNARTETEAVTVARAVSRSNLFKTAIFGNDPNWGRVLAAVGTISEADAAFDPYGIDVAINGVQVCTAGEPDQPRELVDLAPRAVTVLIDLHAGDATATVWTNDLTHDYVEENSAYAS</sequence>
<evidence type="ECO:0000256" key="3">
    <source>
        <dbReference type="ARBA" id="ARBA00011475"/>
    </source>
</evidence>
<dbReference type="AlphaFoldDB" id="A0A3A5MIG9"/>
<feature type="site" description="Cleavage; by autolysis" evidence="8">
    <location>
        <begin position="185"/>
        <end position="186"/>
    </location>
</feature>
<comment type="function">
    <text evidence="8">Catalyzes two activities which are involved in the cyclic version of arginine biosynthesis: the synthesis of N-acetylglutamate from glutamate and acetyl-CoA as the acetyl donor, and of ornithine by transacetylation between N(2)-acetylornithine and glutamate.</text>
</comment>
<dbReference type="SUPFAM" id="SSF56266">
    <property type="entry name" value="DmpA/ArgJ-like"/>
    <property type="match status" value="1"/>
</dbReference>
<accession>A0A3A5MIG9</accession>
<feature type="binding site" evidence="8">
    <location>
        <position position="388"/>
    </location>
    <ligand>
        <name>substrate</name>
    </ligand>
</feature>
<name>A0A3A5MIG9_9MICO</name>
<evidence type="ECO:0000256" key="7">
    <source>
        <dbReference type="ARBA" id="ARBA00023315"/>
    </source>
</evidence>
<dbReference type="PANTHER" id="PTHR23100:SF0">
    <property type="entry name" value="ARGININE BIOSYNTHESIS BIFUNCTIONAL PROTEIN ARGJ, MITOCHONDRIAL"/>
    <property type="match status" value="1"/>
</dbReference>
<comment type="caution">
    <text evidence="9">The sequence shown here is derived from an EMBL/GenBank/DDBJ whole genome shotgun (WGS) entry which is preliminary data.</text>
</comment>
<dbReference type="UniPathway" id="UPA00068">
    <property type="reaction ID" value="UER00106"/>
</dbReference>
<reference evidence="9 10" key="1">
    <citation type="submission" date="2018-09" db="EMBL/GenBank/DDBJ databases">
        <title>Novel species of Cryobacterium.</title>
        <authorList>
            <person name="Liu Q."/>
            <person name="Xin Y.-H."/>
        </authorList>
    </citation>
    <scope>NUCLEOTIDE SEQUENCE [LARGE SCALE GENOMIC DNA]</scope>
    <source>
        <strain evidence="9 10">Hh39</strain>
    </source>
</reference>
<feature type="chain" id="PRO_5023336862" description="Arginine biosynthesis bifunctional protein ArgJ alpha chain" evidence="8">
    <location>
        <begin position="1"/>
        <end position="185"/>
    </location>
</feature>
<dbReference type="Pfam" id="PF01960">
    <property type="entry name" value="ArgJ"/>
    <property type="match status" value="1"/>
</dbReference>
<feature type="binding site" evidence="8">
    <location>
        <position position="393"/>
    </location>
    <ligand>
        <name>substrate</name>
    </ligand>
</feature>
<comment type="pathway">
    <text evidence="8">Amino-acid biosynthesis; L-arginine biosynthesis; N(2)-acetyl-L-ornithine from L-glutamate: step 1/4.</text>
</comment>
<dbReference type="EC" id="2.3.1.35" evidence="8"/>
<keyword evidence="7 8" id="KW-0012">Acyltransferase</keyword>
<dbReference type="RefSeq" id="WP_119974292.1">
    <property type="nucleotide sequence ID" value="NZ_JBHSQA010000003.1"/>
</dbReference>
<comment type="pathway">
    <text evidence="8">Amino-acid biosynthesis; L-arginine biosynthesis; L-ornithine and N-acetyl-L-glutamate from L-glutamate and N(2)-acetyl-L-ornithine (cyclic): step 1/1.</text>
</comment>
<evidence type="ECO:0000256" key="1">
    <source>
        <dbReference type="ARBA" id="ARBA00004496"/>
    </source>
</evidence>
<dbReference type="Proteomes" id="UP000272015">
    <property type="component" value="Unassembled WGS sequence"/>
</dbReference>
<dbReference type="InterPro" id="IPR016117">
    <property type="entry name" value="ArgJ-like_dom_sf"/>
</dbReference>
<feature type="active site" description="Nucleophile" evidence="8">
    <location>
        <position position="186"/>
    </location>
</feature>
<dbReference type="FunFam" id="3.10.20.340:FF:000003">
    <property type="entry name" value="Arginine biosynthesis bifunctional protein ArgJ"/>
    <property type="match status" value="1"/>
</dbReference>
<keyword evidence="6 8" id="KW-0068">Autocatalytic cleavage</keyword>
<keyword evidence="8" id="KW-0511">Multifunctional enzyme</keyword>
<dbReference type="NCBIfam" id="TIGR00120">
    <property type="entry name" value="ArgJ"/>
    <property type="match status" value="1"/>
</dbReference>
<evidence type="ECO:0000313" key="9">
    <source>
        <dbReference type="EMBL" id="RJT88855.1"/>
    </source>
</evidence>
<dbReference type="GO" id="GO:0004042">
    <property type="term" value="F:L-glutamate N-acetyltransferase activity"/>
    <property type="evidence" value="ECO:0007669"/>
    <property type="project" value="UniProtKB-UniRule"/>
</dbReference>
<evidence type="ECO:0000256" key="8">
    <source>
        <dbReference type="HAMAP-Rule" id="MF_01106"/>
    </source>
</evidence>
<dbReference type="InterPro" id="IPR002813">
    <property type="entry name" value="Arg_biosynth_ArgJ"/>
</dbReference>